<sequence>MINLEDFAGFEDSYAFGKGSRLREIEAGFAEAPAWLPEDFKYLFTQCDRWALVGVEMFSPLPVPYSPDRRALTLNAEFHEDYPGHDDLFAAGEMGDNDYLVLQYVEDAVMCGYFNTEDEEWFGKKFPSLTAWAYACLKANGDPSV</sequence>
<evidence type="ECO:0000313" key="2">
    <source>
        <dbReference type="Proteomes" id="UP000030145"/>
    </source>
</evidence>
<comment type="caution">
    <text evidence="1">The sequence shown here is derived from an EMBL/GenBank/DDBJ whole genome shotgun (WGS) entry which is preliminary data.</text>
</comment>
<dbReference type="AlphaFoldDB" id="A0A0A2DL07"/>
<dbReference type="GeneID" id="300551828"/>
<organism evidence="1 2">
    <name type="scientific">Corynebacterium auriscanis</name>
    <dbReference type="NCBI Taxonomy" id="99807"/>
    <lineage>
        <taxon>Bacteria</taxon>
        <taxon>Bacillati</taxon>
        <taxon>Actinomycetota</taxon>
        <taxon>Actinomycetes</taxon>
        <taxon>Mycobacteriales</taxon>
        <taxon>Corynebacteriaceae</taxon>
        <taxon>Corynebacterium</taxon>
    </lineage>
</organism>
<dbReference type="InterPro" id="IPR037883">
    <property type="entry name" value="Knr4/Smi1-like_sf"/>
</dbReference>
<accession>A0A0A2DL07</accession>
<evidence type="ECO:0000313" key="1">
    <source>
        <dbReference type="EMBL" id="KGM18427.1"/>
    </source>
</evidence>
<name>A0A0A2DL07_9CORY</name>
<protein>
    <recommendedName>
        <fullName evidence="3">Knr4/Smi1-like domain-containing protein</fullName>
    </recommendedName>
</protein>
<gene>
    <name evidence="1" type="ORF">MA47_07445</name>
</gene>
<reference evidence="1 2" key="1">
    <citation type="submission" date="2014-10" db="EMBL/GenBank/DDBJ databases">
        <title>Whole Genome sequence of Corynebacterium auriscanis strain CIP 106629.</title>
        <authorList>
            <person name="Hassan S.S."/>
            <person name="Jamal S.B."/>
            <person name="Tiwari S."/>
            <person name="Oliveira L.D.C."/>
            <person name="Souza F."/>
            <person name="Mariano D.C."/>
            <person name="Almeida S."/>
            <person name="Dorella F."/>
            <person name="Pereira F."/>
            <person name="Carvalho A."/>
            <person name="Leal C.A."/>
            <person name="Soares S.D.C."/>
            <person name="Figueiredo H.C."/>
            <person name="Silva A."/>
            <person name="Azevedo V.A."/>
        </authorList>
    </citation>
    <scope>NUCLEOTIDE SEQUENCE [LARGE SCALE GENOMIC DNA]</scope>
    <source>
        <strain evidence="1 2">CIP 106629</strain>
    </source>
</reference>
<evidence type="ECO:0008006" key="3">
    <source>
        <dbReference type="Google" id="ProtNLM"/>
    </source>
</evidence>
<dbReference type="SUPFAM" id="SSF160631">
    <property type="entry name" value="SMI1/KNR4-like"/>
    <property type="match status" value="1"/>
</dbReference>
<keyword evidence="2" id="KW-1185">Reference proteome</keyword>
<dbReference type="EMBL" id="JRVJ01000012">
    <property type="protein sequence ID" value="KGM18427.1"/>
    <property type="molecule type" value="Genomic_DNA"/>
</dbReference>
<dbReference type="Proteomes" id="UP000030145">
    <property type="component" value="Unassembled WGS sequence"/>
</dbReference>
<proteinExistence type="predicted"/>
<dbReference type="RefSeq" id="WP_035114896.1">
    <property type="nucleotide sequence ID" value="NZ_CP047046.1"/>
</dbReference>